<keyword evidence="2" id="KW-1185">Reference proteome</keyword>
<protein>
    <submittedName>
        <fullName evidence="1">MSHA biogenesis protein MshA</fullName>
    </submittedName>
</protein>
<accession>A0A7X4HAX4</accession>
<gene>
    <name evidence="1" type="ORF">GTP77_11160</name>
</gene>
<sequence length="230" mass="23725">MSQQINLFNPRFLKQKNYFSAAALAGVLGVVLLGALAAGMVAKQRAAALEAQAAVVKGELAQSETRKTAALTELAPRQRSATVQQELDQAEAENRALLGVSAILDKGEFGNTRGYSAYFKAFARSRVNGLWLTGVQIVGAGNEIGLQGRTLQASLLPGYLGGLSREPVLKGTSFGHLEMNQPKPAAAVPGAPALSAAAPGGEGASSAPAVAPYIEFRLQAMPAGAKAEAP</sequence>
<evidence type="ECO:0000313" key="1">
    <source>
        <dbReference type="EMBL" id="MYN07893.1"/>
    </source>
</evidence>
<comment type="caution">
    <text evidence="1">The sequence shown here is derived from an EMBL/GenBank/DDBJ whole genome shotgun (WGS) entry which is preliminary data.</text>
</comment>
<evidence type="ECO:0000313" key="2">
    <source>
        <dbReference type="Proteomes" id="UP000450676"/>
    </source>
</evidence>
<dbReference type="EMBL" id="WWCU01000010">
    <property type="protein sequence ID" value="MYN07893.1"/>
    <property type="molecule type" value="Genomic_DNA"/>
</dbReference>
<reference evidence="1 2" key="1">
    <citation type="submission" date="2019-12" db="EMBL/GenBank/DDBJ databases">
        <title>Novel species isolated from a subtropical stream in China.</title>
        <authorList>
            <person name="Lu H."/>
        </authorList>
    </citation>
    <scope>NUCLEOTIDE SEQUENCE [LARGE SCALE GENOMIC DNA]</scope>
    <source>
        <strain evidence="1 2">FT127W</strain>
    </source>
</reference>
<dbReference type="AlphaFoldDB" id="A0A7X4HAX4"/>
<organism evidence="1 2">
    <name type="scientific">Pseudoduganella aquatica</name>
    <dbReference type="NCBI Taxonomy" id="2660641"/>
    <lineage>
        <taxon>Bacteria</taxon>
        <taxon>Pseudomonadati</taxon>
        <taxon>Pseudomonadota</taxon>
        <taxon>Betaproteobacteria</taxon>
        <taxon>Burkholderiales</taxon>
        <taxon>Oxalobacteraceae</taxon>
        <taxon>Telluria group</taxon>
        <taxon>Pseudoduganella</taxon>
    </lineage>
</organism>
<dbReference type="RefSeq" id="WP_161072236.1">
    <property type="nucleotide sequence ID" value="NZ_CP086370.1"/>
</dbReference>
<name>A0A7X4HAX4_9BURK</name>
<proteinExistence type="predicted"/>
<dbReference type="Proteomes" id="UP000450676">
    <property type="component" value="Unassembled WGS sequence"/>
</dbReference>